<accession>A0A076YIL7</accession>
<evidence type="ECO:0000313" key="2">
    <source>
        <dbReference type="Proteomes" id="UP000204140"/>
    </source>
</evidence>
<dbReference type="GeneID" id="22109584"/>
<sequence>MTTYTNMGKFENDSEATVRMTCEDCRYPPGPGCGHKWIVNCDSAYVENSHYSYYSAACPVCMKINKEPA</sequence>
<proteinExistence type="predicted"/>
<dbReference type="OrthoDB" id="39651at10239"/>
<reference evidence="1 2" key="1">
    <citation type="submission" date="2014-07" db="EMBL/GenBank/DDBJ databases">
        <title>Isolation and characterization of Rhizobium leguminosarum phages from western Canadian soils and complete genome sequences of rhizobiophages vB_RleS_L338C and vB_RleM_P10VF.</title>
        <authorList>
            <person name="Restrepo-Cordoba M."/>
            <person name="Halmillawewa A.P."/>
            <person name="Perry B."/>
            <person name="Hynes M.F."/>
            <person name="Yost C.K."/>
        </authorList>
    </citation>
    <scope>NUCLEOTIDE SEQUENCE [LARGE SCALE GENOMIC DNA]</scope>
</reference>
<dbReference type="EMBL" id="KM199770">
    <property type="protein sequence ID" value="AIK68248.1"/>
    <property type="molecule type" value="Genomic_DNA"/>
</dbReference>
<protein>
    <submittedName>
        <fullName evidence="1">Uncharacterized protein</fullName>
    </submittedName>
</protein>
<organism evidence="1 2">
    <name type="scientific">Rhizobium phage vB_RleM_P10VF</name>
    <dbReference type="NCBI Taxonomy" id="1527770"/>
    <lineage>
        <taxon>Viruses</taxon>
        <taxon>Duplodnaviria</taxon>
        <taxon>Heunggongvirae</taxon>
        <taxon>Uroviricota</taxon>
        <taxon>Caudoviricetes</taxon>
        <taxon>Pootjesviridae</taxon>
        <taxon>Innesvirus</taxon>
        <taxon>Innesvirus P10VF</taxon>
    </lineage>
</organism>
<gene>
    <name evidence="1" type="ORF">P10VF_035</name>
</gene>
<keyword evidence="2" id="KW-1185">Reference proteome</keyword>
<dbReference type="RefSeq" id="YP_009099774.1">
    <property type="nucleotide sequence ID" value="NC_025429.1"/>
</dbReference>
<evidence type="ECO:0000313" key="1">
    <source>
        <dbReference type="EMBL" id="AIK68248.1"/>
    </source>
</evidence>
<dbReference type="KEGG" id="vg:22109584"/>
<dbReference type="Proteomes" id="UP000204140">
    <property type="component" value="Segment"/>
</dbReference>
<name>A0A076YIL7_9CAUD</name>